<dbReference type="InterPro" id="IPR051156">
    <property type="entry name" value="Mito/Outer_Membr_Metalloprot"/>
</dbReference>
<evidence type="ECO:0000256" key="5">
    <source>
        <dbReference type="ARBA" id="ARBA00023049"/>
    </source>
</evidence>
<dbReference type="RefSeq" id="WP_053101377.1">
    <property type="nucleotide sequence ID" value="NZ_CP012358.1"/>
</dbReference>
<dbReference type="OrthoDB" id="9810445at2"/>
<evidence type="ECO:0000256" key="6">
    <source>
        <dbReference type="RuleBase" id="RU003983"/>
    </source>
</evidence>
<dbReference type="PROSITE" id="PS51257">
    <property type="entry name" value="PROKAR_LIPOPROTEIN"/>
    <property type="match status" value="1"/>
</dbReference>
<dbReference type="EMBL" id="CP012365">
    <property type="protein sequence ID" value="AKX60077.1"/>
    <property type="molecule type" value="Genomic_DNA"/>
</dbReference>
<keyword evidence="4 6" id="KW-0862">Zinc</keyword>
<dbReference type="Proteomes" id="UP000063953">
    <property type="component" value="Chromosome"/>
</dbReference>
<dbReference type="GO" id="GO:0051603">
    <property type="term" value="P:proteolysis involved in protein catabolic process"/>
    <property type="evidence" value="ECO:0007669"/>
    <property type="project" value="TreeGrafter"/>
</dbReference>
<keyword evidence="1 6" id="KW-0645">Protease</keyword>
<keyword evidence="2" id="KW-0479">Metal-binding</keyword>
<feature type="chain" id="PRO_5005472214" description="Peptidase M48 domain-containing protein" evidence="7">
    <location>
        <begin position="20"/>
        <end position="253"/>
    </location>
</feature>
<dbReference type="Gene3D" id="3.30.2010.10">
    <property type="entry name" value="Metalloproteases ('zincins'), catalytic domain"/>
    <property type="match status" value="1"/>
</dbReference>
<dbReference type="GO" id="GO:0046872">
    <property type="term" value="F:metal ion binding"/>
    <property type="evidence" value="ECO:0007669"/>
    <property type="project" value="UniProtKB-KW"/>
</dbReference>
<feature type="domain" description="Peptidase M48" evidence="8">
    <location>
        <begin position="74"/>
        <end position="248"/>
    </location>
</feature>
<dbReference type="InterPro" id="IPR001915">
    <property type="entry name" value="Peptidase_M48"/>
</dbReference>
<keyword evidence="5 6" id="KW-0482">Metalloprotease</keyword>
<name>A0A0K1XFY4_9GAMM</name>
<evidence type="ECO:0000256" key="1">
    <source>
        <dbReference type="ARBA" id="ARBA00022670"/>
    </source>
</evidence>
<reference evidence="9 10" key="1">
    <citation type="journal article" date="2015" name="Genome Announc.">
        <title>Genome Sequences of Oblitimonas alkaliphila gen. nov. sp. nov. (Proposed), a Novel Bacterium of the Pseudomonadaceae Family.</title>
        <authorList>
            <person name="Lauer A.C."/>
            <person name="Nicholson A.C."/>
            <person name="Humrighouse B.W."/>
            <person name="Emery B."/>
            <person name="Drobish A."/>
            <person name="Juieng P."/>
            <person name="Loparev V."/>
            <person name="McQuiston J.R."/>
        </authorList>
    </citation>
    <scope>NUCLEOTIDE SEQUENCE [LARGE SCALE GENOMIC DNA]</scope>
    <source>
        <strain evidence="9 10">E5571</strain>
    </source>
</reference>
<evidence type="ECO:0000259" key="8">
    <source>
        <dbReference type="Pfam" id="PF01435"/>
    </source>
</evidence>
<keyword evidence="10" id="KW-1185">Reference proteome</keyword>
<organism evidence="9 10">
    <name type="scientific">Thiopseudomonas alkaliphila</name>
    <dbReference type="NCBI Taxonomy" id="1697053"/>
    <lineage>
        <taxon>Bacteria</taxon>
        <taxon>Pseudomonadati</taxon>
        <taxon>Pseudomonadota</taxon>
        <taxon>Gammaproteobacteria</taxon>
        <taxon>Pseudomonadales</taxon>
        <taxon>Pseudomonadaceae</taxon>
        <taxon>Thiopseudomonas</taxon>
    </lineage>
</organism>
<dbReference type="GO" id="GO:0004222">
    <property type="term" value="F:metalloendopeptidase activity"/>
    <property type="evidence" value="ECO:0007669"/>
    <property type="project" value="InterPro"/>
</dbReference>
<keyword evidence="3 6" id="KW-0378">Hydrolase</keyword>
<keyword evidence="7" id="KW-0732">Signal</keyword>
<dbReference type="AlphaFoldDB" id="A0A0K1XFY4"/>
<sequence>MLKQSKRLLLSAALGSVLVAGCSGMSSEGLIESGMLGVKALTFSDAEARELANAACAEMDAQAKLAPSNSAYTQRLAKISQRLGQEAGGVALNYKVYQNPEPNAWAMANGCIRVYSGLMDLMTDNEIEGVLGHEIGHVVLGHTKKHMQVAYATAAARTAAASAGNATVAQLSRSQLGDIGHKLIDAQFSQAQETAADNYSFELLTQRNIDRRGLVSAFEKLAELGGGQSSLFSSHPGASARAAAMQQRIDQQK</sequence>
<evidence type="ECO:0000256" key="3">
    <source>
        <dbReference type="ARBA" id="ARBA00022801"/>
    </source>
</evidence>
<dbReference type="GeneID" id="93984928"/>
<protein>
    <recommendedName>
        <fullName evidence="8">Peptidase M48 domain-containing protein</fullName>
    </recommendedName>
</protein>
<gene>
    <name evidence="9" type="ORF">AKN88_09155</name>
</gene>
<dbReference type="PATRIC" id="fig|1697052.3.peg.1059"/>
<evidence type="ECO:0000313" key="10">
    <source>
        <dbReference type="Proteomes" id="UP000063953"/>
    </source>
</evidence>
<dbReference type="PANTHER" id="PTHR22726:SF8">
    <property type="entry name" value="METALLOPROTEASE YCAL"/>
    <property type="match status" value="1"/>
</dbReference>
<evidence type="ECO:0000256" key="7">
    <source>
        <dbReference type="SAM" id="SignalP"/>
    </source>
</evidence>
<comment type="similarity">
    <text evidence="6">Belongs to the peptidase M48 family.</text>
</comment>
<comment type="cofactor">
    <cofactor evidence="6">
        <name>Zn(2+)</name>
        <dbReference type="ChEBI" id="CHEBI:29105"/>
    </cofactor>
    <text evidence="6">Binds 1 zinc ion per subunit.</text>
</comment>
<proteinExistence type="inferred from homology"/>
<dbReference type="KEGG" id="pbb:AKN87_11660"/>
<dbReference type="Pfam" id="PF01435">
    <property type="entry name" value="Peptidase_M48"/>
    <property type="match status" value="1"/>
</dbReference>
<evidence type="ECO:0000256" key="4">
    <source>
        <dbReference type="ARBA" id="ARBA00022833"/>
    </source>
</evidence>
<evidence type="ECO:0000313" key="9">
    <source>
        <dbReference type="EMBL" id="AKX60077.1"/>
    </source>
</evidence>
<evidence type="ECO:0000256" key="2">
    <source>
        <dbReference type="ARBA" id="ARBA00022723"/>
    </source>
</evidence>
<dbReference type="STRING" id="1697053.AKN87_11660"/>
<dbReference type="GO" id="GO:0016020">
    <property type="term" value="C:membrane"/>
    <property type="evidence" value="ECO:0007669"/>
    <property type="project" value="TreeGrafter"/>
</dbReference>
<feature type="signal peptide" evidence="7">
    <location>
        <begin position="1"/>
        <end position="19"/>
    </location>
</feature>
<dbReference type="PANTHER" id="PTHR22726">
    <property type="entry name" value="METALLOENDOPEPTIDASE OMA1"/>
    <property type="match status" value="1"/>
</dbReference>
<accession>A0A0K1XFY4</accession>